<dbReference type="PANTHER" id="PTHR11985:SF35">
    <property type="entry name" value="ANAEROBIC GLYCEROL-3-PHOSPHATE DEHYDROGENASE SUBUNIT A"/>
    <property type="match status" value="1"/>
</dbReference>
<accession>A0A011NEG6</accession>
<proteinExistence type="inferred from homology"/>
<dbReference type="EMBL" id="JANJ01000002">
    <property type="protein sequence ID" value="EXI62820.1"/>
    <property type="molecule type" value="Genomic_DNA"/>
</dbReference>
<dbReference type="InterPro" id="IPR038299">
    <property type="entry name" value="DAO_C_sf"/>
</dbReference>
<dbReference type="OrthoDB" id="9801699at2"/>
<dbReference type="InterPro" id="IPR031656">
    <property type="entry name" value="DAO_C"/>
</dbReference>
<dbReference type="PATRIC" id="fig|1450449.3.peg.673"/>
<dbReference type="STRING" id="1122190.GCA_000621105_01334"/>
<reference evidence="9 10" key="1">
    <citation type="journal article" date="2014" name="Genome Announc.">
        <title>Genome Sequence of a Presumptive Mannheimia haemolytica Strain with an A1/A6-Cross-Reactive Serotype from a White-Tailed Deer (Odocoileus virginianus).</title>
        <authorList>
            <person name="Lawrence P.K."/>
            <person name="Bey R.F."/>
            <person name="Wiener B."/>
            <person name="Kittichotirat W."/>
            <person name="Bumgarner R.E."/>
        </authorList>
    </citation>
    <scope>NUCLEOTIDE SEQUENCE [LARGE SCALE GENOMIC DNA]</scope>
    <source>
        <strain evidence="9 10">PKL10</strain>
    </source>
</reference>
<keyword evidence="5" id="KW-0274">FAD</keyword>
<evidence type="ECO:0000259" key="8">
    <source>
        <dbReference type="Pfam" id="PF16901"/>
    </source>
</evidence>
<feature type="domain" description="FAD dependent oxidoreductase" evidence="7">
    <location>
        <begin position="17"/>
        <end position="376"/>
    </location>
</feature>
<comment type="cofactor">
    <cofactor evidence="1">
        <name>FAD</name>
        <dbReference type="ChEBI" id="CHEBI:57692"/>
    </cofactor>
</comment>
<dbReference type="GO" id="GO:0046168">
    <property type="term" value="P:glycerol-3-phosphate catabolic process"/>
    <property type="evidence" value="ECO:0007669"/>
    <property type="project" value="TreeGrafter"/>
</dbReference>
<keyword evidence="4" id="KW-0319">Glycerol metabolism</keyword>
<dbReference type="RefSeq" id="WP_042801948.1">
    <property type="nucleotide sequence ID" value="NZ_AVSP01000006.1"/>
</dbReference>
<organism evidence="9 10">
    <name type="scientific">Mannheimia granulomatis</name>
    <dbReference type="NCBI Taxonomy" id="85402"/>
    <lineage>
        <taxon>Bacteria</taxon>
        <taxon>Pseudomonadati</taxon>
        <taxon>Pseudomonadota</taxon>
        <taxon>Gammaproteobacteria</taxon>
        <taxon>Pasteurellales</taxon>
        <taxon>Pasteurellaceae</taxon>
        <taxon>Mannheimia</taxon>
    </lineage>
</organism>
<keyword evidence="6" id="KW-0560">Oxidoreductase</keyword>
<dbReference type="GO" id="GO:0006071">
    <property type="term" value="P:glycerol metabolic process"/>
    <property type="evidence" value="ECO:0007669"/>
    <property type="project" value="UniProtKB-KW"/>
</dbReference>
<dbReference type="Gene3D" id="3.50.50.60">
    <property type="entry name" value="FAD/NAD(P)-binding domain"/>
    <property type="match status" value="1"/>
</dbReference>
<dbReference type="InterPro" id="IPR006076">
    <property type="entry name" value="FAD-dep_OxRdtase"/>
</dbReference>
<evidence type="ECO:0000256" key="1">
    <source>
        <dbReference type="ARBA" id="ARBA00001974"/>
    </source>
</evidence>
<evidence type="ECO:0000256" key="5">
    <source>
        <dbReference type="ARBA" id="ARBA00022827"/>
    </source>
</evidence>
<evidence type="ECO:0000256" key="6">
    <source>
        <dbReference type="ARBA" id="ARBA00023002"/>
    </source>
</evidence>
<dbReference type="Gene3D" id="1.10.8.870">
    <property type="entry name" value="Alpha-glycerophosphate oxidase, cap domain"/>
    <property type="match status" value="1"/>
</dbReference>
<comment type="similarity">
    <text evidence="2">Belongs to the FAD-dependent glycerol-3-phosphate dehydrogenase family.</text>
</comment>
<dbReference type="AlphaFoldDB" id="A0A011NEG6"/>
<dbReference type="PANTHER" id="PTHR11985">
    <property type="entry name" value="GLYCEROL-3-PHOSPHATE DEHYDROGENASE"/>
    <property type="match status" value="1"/>
</dbReference>
<dbReference type="Pfam" id="PF16901">
    <property type="entry name" value="DAO_C"/>
    <property type="match status" value="1"/>
</dbReference>
<sequence length="529" mass="58374">MQRHEQLAQLQQTQKWDFIIIGGGASGLGIAVDTASRGYKTLLLESHDFAKGTSSRSTKLVHGGVRYLANGDVALVREALRERGRLAKNAAHLFKNQSFIIPNYNLKDCVMYRVGLGLYDMLSGNLSLGKTENISKTEAKRRLPTLNDSGLRTGTVYQDGQFDDARLAINMAQTVVEHGGTVLNHAKVTSLHKTPAGKIDGVTFYDELNQQEHLVFGTAVINATGVFMNDILSMDHGSQKKFVVPSQGIHLVLDKSFLPSNDALMIPKTSDGRVLFAVPWHEVLVVGTTDTLIENPSYEPIPLEQEVNFILETAGQYLTKKPTRADVKAVFAGQRPLAAPEKEGQSTKEVSRSHKVLTDATSGLVTITGGKWTTYRQMAEDTVEEALKIHSELGNKPCVTVNLPIHGNIPASLVNLQDHLYVYGSDIPQIRALIQSNTEYAENIHPRMPHTVAEVVWAVREEMAQTVEDVLARRVRLLFTDARAAIDSAAKVAAIMAKELGKDELWQQEQVTQFLSVAKNYLLVDYKPQ</sequence>
<dbReference type="PROSITE" id="PS00978">
    <property type="entry name" value="FAD_G3PDH_2"/>
    <property type="match status" value="1"/>
</dbReference>
<evidence type="ECO:0000313" key="9">
    <source>
        <dbReference type="EMBL" id="EXI62820.1"/>
    </source>
</evidence>
<dbReference type="Gene3D" id="3.30.9.10">
    <property type="entry name" value="D-Amino Acid Oxidase, subunit A, domain 2"/>
    <property type="match status" value="1"/>
</dbReference>
<evidence type="ECO:0000256" key="4">
    <source>
        <dbReference type="ARBA" id="ARBA00022798"/>
    </source>
</evidence>
<dbReference type="InterPro" id="IPR000447">
    <property type="entry name" value="G3P_DH_FAD-dep"/>
</dbReference>
<gene>
    <name evidence="9" type="ORF">AK33_03500</name>
</gene>
<feature type="domain" description="Alpha-glycerophosphate oxidase C-terminal" evidence="8">
    <location>
        <begin position="419"/>
        <end position="504"/>
    </location>
</feature>
<name>A0A011NEG6_9PAST</name>
<comment type="caution">
    <text evidence="9">The sequence shown here is derived from an EMBL/GenBank/DDBJ whole genome shotgun (WGS) entry which is preliminary data.</text>
</comment>
<evidence type="ECO:0000256" key="2">
    <source>
        <dbReference type="ARBA" id="ARBA00007330"/>
    </source>
</evidence>
<keyword evidence="10" id="KW-1185">Reference proteome</keyword>
<dbReference type="Proteomes" id="UP000054123">
    <property type="component" value="Unassembled WGS sequence"/>
</dbReference>
<evidence type="ECO:0000256" key="3">
    <source>
        <dbReference type="ARBA" id="ARBA00022630"/>
    </source>
</evidence>
<dbReference type="Pfam" id="PF01266">
    <property type="entry name" value="DAO"/>
    <property type="match status" value="1"/>
</dbReference>
<dbReference type="SUPFAM" id="SSF51905">
    <property type="entry name" value="FAD/NAD(P)-binding domain"/>
    <property type="match status" value="1"/>
</dbReference>
<dbReference type="InterPro" id="IPR036188">
    <property type="entry name" value="FAD/NAD-bd_sf"/>
</dbReference>
<protein>
    <submittedName>
        <fullName evidence="9">FAD-dependent oxidoreductase</fullName>
    </submittedName>
</protein>
<dbReference type="PRINTS" id="PR01001">
    <property type="entry name" value="FADG3PDH"/>
</dbReference>
<dbReference type="GO" id="GO:0004368">
    <property type="term" value="F:glycerol-3-phosphate dehydrogenase (quinone) activity"/>
    <property type="evidence" value="ECO:0007669"/>
    <property type="project" value="InterPro"/>
</dbReference>
<evidence type="ECO:0000259" key="7">
    <source>
        <dbReference type="Pfam" id="PF01266"/>
    </source>
</evidence>
<keyword evidence="3" id="KW-0285">Flavoprotein</keyword>
<evidence type="ECO:0000313" key="10">
    <source>
        <dbReference type="Proteomes" id="UP000054123"/>
    </source>
</evidence>